<sequence length="133" mass="15843">MVDSIHDSTKSCMGEGTRKGKEKYIRKCVLRIKRYHCKRVLYFEDKSRADAYAELRFDIRGLVRSQCSAKFESWKMVPEELKKSMVYWDVDETDEKQRKYLDDLFKMHFQPWKFDVLQDAECGGVPNAPEEED</sequence>
<evidence type="ECO:0000313" key="1">
    <source>
        <dbReference type="EMBL" id="TQE00582.1"/>
    </source>
</evidence>
<dbReference type="EMBL" id="VIEB01000210">
    <property type="protein sequence ID" value="TQE00582.1"/>
    <property type="molecule type" value="Genomic_DNA"/>
</dbReference>
<reference evidence="1 2" key="1">
    <citation type="journal article" date="2019" name="G3 (Bethesda)">
        <title>Sequencing of a Wild Apple (Malus baccata) Genome Unravels the Differences Between Cultivated and Wild Apple Species Regarding Disease Resistance and Cold Tolerance.</title>
        <authorList>
            <person name="Chen X."/>
        </authorList>
    </citation>
    <scope>NUCLEOTIDE SEQUENCE [LARGE SCALE GENOMIC DNA]</scope>
    <source>
        <strain evidence="2">cv. Shandingzi</strain>
        <tissue evidence="1">Leaves</tissue>
    </source>
</reference>
<accession>A0A540MP96</accession>
<keyword evidence="2" id="KW-1185">Reference proteome</keyword>
<organism evidence="1 2">
    <name type="scientific">Malus baccata</name>
    <name type="common">Siberian crab apple</name>
    <name type="synonym">Pyrus baccata</name>
    <dbReference type="NCBI Taxonomy" id="106549"/>
    <lineage>
        <taxon>Eukaryota</taxon>
        <taxon>Viridiplantae</taxon>
        <taxon>Streptophyta</taxon>
        <taxon>Embryophyta</taxon>
        <taxon>Tracheophyta</taxon>
        <taxon>Spermatophyta</taxon>
        <taxon>Magnoliopsida</taxon>
        <taxon>eudicotyledons</taxon>
        <taxon>Gunneridae</taxon>
        <taxon>Pentapetalae</taxon>
        <taxon>rosids</taxon>
        <taxon>fabids</taxon>
        <taxon>Rosales</taxon>
        <taxon>Rosaceae</taxon>
        <taxon>Amygdaloideae</taxon>
        <taxon>Maleae</taxon>
        <taxon>Malus</taxon>
    </lineage>
</organism>
<evidence type="ECO:0000313" key="2">
    <source>
        <dbReference type="Proteomes" id="UP000315295"/>
    </source>
</evidence>
<proteinExistence type="predicted"/>
<name>A0A540MP96_MALBA</name>
<gene>
    <name evidence="1" type="ORF">C1H46_013826</name>
</gene>
<dbReference type="Proteomes" id="UP000315295">
    <property type="component" value="Unassembled WGS sequence"/>
</dbReference>
<dbReference type="AlphaFoldDB" id="A0A540MP96"/>
<protein>
    <submittedName>
        <fullName evidence="1">Uncharacterized protein</fullName>
    </submittedName>
</protein>
<comment type="caution">
    <text evidence="1">The sequence shown here is derived from an EMBL/GenBank/DDBJ whole genome shotgun (WGS) entry which is preliminary data.</text>
</comment>